<name>A0ABQ9XS08_9EUKA</name>
<evidence type="ECO:0000313" key="5">
    <source>
        <dbReference type="EMBL" id="KAK2953125.1"/>
    </source>
</evidence>
<feature type="compositionally biased region" description="Polar residues" evidence="4">
    <location>
        <begin position="1082"/>
        <end position="1091"/>
    </location>
</feature>
<dbReference type="SMART" id="SM00367">
    <property type="entry name" value="LRR_CC"/>
    <property type="match status" value="5"/>
</dbReference>
<accession>A0ABQ9XS08</accession>
<evidence type="ECO:0000256" key="2">
    <source>
        <dbReference type="ARBA" id="ARBA00022614"/>
    </source>
</evidence>
<feature type="compositionally biased region" description="Basic and acidic residues" evidence="4">
    <location>
        <begin position="901"/>
        <end position="916"/>
    </location>
</feature>
<feature type="compositionally biased region" description="Basic and acidic residues" evidence="4">
    <location>
        <begin position="1021"/>
        <end position="1031"/>
    </location>
</feature>
<protein>
    <submittedName>
        <fullName evidence="5">Uncharacterized protein</fullName>
    </submittedName>
</protein>
<dbReference type="InterPro" id="IPR032675">
    <property type="entry name" value="LRR_dom_sf"/>
</dbReference>
<dbReference type="InterPro" id="IPR006553">
    <property type="entry name" value="Leu-rich_rpt_Cys-con_subtyp"/>
</dbReference>
<sequence length="1211" mass="136825">MPSIHIDTPQELKDLETLALSMSLGSNIQKLDVSHNDLSYEALFILLGTEAKSLLSQLNLDSNPLTFRAFSSLSESLVSVSASTPLTFSSIQVLSLRHCQLGDDGITELANIFKCSISSQDFHLSIQSLDLSGNNITDSGLSAFSSSLISLLQHGKLNSFLSLVLDQNLITSSGLQSLLPLVQTDLFQSSLQTLSLHDNNIDDAGVRFLATTIQSGSASASSCSLRSLSLSKNTFGNEGCRALAECLETSSPLLHLSLSHNHAITADALCHLLNAAFASTLRTLDVSGSPLSEAAVSSLRLQPTTAMSTLSFDVTSNEAADLFLTSAVSCFSLTTLTIQIRTSSSHHLCAECAESKPTLLHPPRHSPTRTLSQHTRTLNLDVEDDSEEPKQSRALRPSLQCKLDCLATLNRYIHCFDSACLSPINRFEHGNEKVTDFNWDESMMSPDWMKTFCALRETGDEDVESTHSHFLSIVDEMIAMVSSPEEVDTLLNFTPYMNPKERREQARLTTMLKMKVLLPLLVTKLTLFAKAEKDVVHPSLPVVLPPSISLGRDQTHFANVMKDREQRMNCVVDSVQNSLLLFKSPTSSPDLHNLVREILVDAEETLKTTLHQQLSESMKKYTNQEVESTTDQHSASINSDIQTLTEEIINRSIPQIEEQLAFMILDRSPPNSQTNPHLSLEPNEKEKRRNQFRRLRTSALSAVLRTDRIKEVEHERRVEHMRHAMVDPIQREVEGIVMQVFETARQEIEKEIRSKEEDEMEADLVESDTKSQAQTNTVGSDLQQFLSQIVREKTAQILQNITQSHSEREHTRTSRLNMAPQSLRKANQTTLDAQHSLDEEKEWIRKEVERLNSQIDAVVDDDEEESSDGDESEAEEESQTHPEVVENEQESLFSLSDSEQEERSTEKTHPSKHQPDQVDQQETLSSLLSPPLESSPQPDNIIQDESEKPHSAENKSRSKDRLEPRTDKPKKIKQKKSEKKSIPDKIEELRRFLEERVGKLQKEESDAKESNQETISKIEEVLGEVKNDSERIQQNVSLIEQTHTMEEEQRHRSQEEKEEEQRREREEDANTKSEHERLAQELLSNQTNLSREWSAAEAEQKEFAEKKRVEYELEAERVMEKKRKEEMKLKQANGRPVKSDLELKAEELKTSTQQTISLLSYQLMQDSLALTRTVKVLEQKVLDLEQTMQTDLEATIEATLKVMETSKKGRR</sequence>
<feature type="compositionally biased region" description="Polar residues" evidence="4">
    <location>
        <begin position="1032"/>
        <end position="1042"/>
    </location>
</feature>
<dbReference type="Gene3D" id="3.80.10.10">
    <property type="entry name" value="Ribonuclease Inhibitor"/>
    <property type="match status" value="1"/>
</dbReference>
<gene>
    <name evidence="5" type="ORF">BLNAU_11911</name>
</gene>
<proteinExistence type="predicted"/>
<evidence type="ECO:0000256" key="4">
    <source>
        <dbReference type="SAM" id="MobiDB-lite"/>
    </source>
</evidence>
<dbReference type="SMART" id="SM00368">
    <property type="entry name" value="LRR_RI"/>
    <property type="match status" value="5"/>
</dbReference>
<feature type="region of interest" description="Disordered" evidence="4">
    <location>
        <begin position="1021"/>
        <end position="1104"/>
    </location>
</feature>
<keyword evidence="2" id="KW-0433">Leucine-rich repeat</keyword>
<comment type="caution">
    <text evidence="5">The sequence shown here is derived from an EMBL/GenBank/DDBJ whole genome shotgun (WGS) entry which is preliminary data.</text>
</comment>
<feature type="region of interest" description="Disordered" evidence="4">
    <location>
        <begin position="854"/>
        <end position="987"/>
    </location>
</feature>
<dbReference type="Pfam" id="PF13516">
    <property type="entry name" value="LRR_6"/>
    <property type="match status" value="4"/>
</dbReference>
<evidence type="ECO:0000256" key="3">
    <source>
        <dbReference type="ARBA" id="ARBA00022737"/>
    </source>
</evidence>
<feature type="compositionally biased region" description="Basic and acidic residues" evidence="4">
    <location>
        <begin position="1043"/>
        <end position="1079"/>
    </location>
</feature>
<feature type="compositionally biased region" description="Polar residues" evidence="4">
    <location>
        <begin position="814"/>
        <end position="833"/>
    </location>
</feature>
<dbReference type="PANTHER" id="PTHR24113:SF12">
    <property type="entry name" value="RAN GTPASE-ACTIVATING PROTEIN 1"/>
    <property type="match status" value="1"/>
</dbReference>
<dbReference type="InterPro" id="IPR027038">
    <property type="entry name" value="RanGap"/>
</dbReference>
<dbReference type="Proteomes" id="UP001281761">
    <property type="component" value="Unassembled WGS sequence"/>
</dbReference>
<feature type="compositionally biased region" description="Acidic residues" evidence="4">
    <location>
        <begin position="858"/>
        <end position="877"/>
    </location>
</feature>
<keyword evidence="1" id="KW-0343">GTPase activation</keyword>
<dbReference type="PANTHER" id="PTHR24113">
    <property type="entry name" value="RAN GTPASE-ACTIVATING PROTEIN 1"/>
    <property type="match status" value="1"/>
</dbReference>
<feature type="region of interest" description="Disordered" evidence="4">
    <location>
        <begin position="667"/>
        <end position="689"/>
    </location>
</feature>
<organism evidence="5 6">
    <name type="scientific">Blattamonas nauphoetae</name>
    <dbReference type="NCBI Taxonomy" id="2049346"/>
    <lineage>
        <taxon>Eukaryota</taxon>
        <taxon>Metamonada</taxon>
        <taxon>Preaxostyla</taxon>
        <taxon>Oxymonadida</taxon>
        <taxon>Blattamonas</taxon>
    </lineage>
</organism>
<dbReference type="SUPFAM" id="SSF52047">
    <property type="entry name" value="RNI-like"/>
    <property type="match status" value="1"/>
</dbReference>
<dbReference type="EMBL" id="JARBJD010000095">
    <property type="protein sequence ID" value="KAK2953125.1"/>
    <property type="molecule type" value="Genomic_DNA"/>
</dbReference>
<keyword evidence="3" id="KW-0677">Repeat</keyword>
<evidence type="ECO:0000313" key="6">
    <source>
        <dbReference type="Proteomes" id="UP001281761"/>
    </source>
</evidence>
<dbReference type="InterPro" id="IPR001611">
    <property type="entry name" value="Leu-rich_rpt"/>
</dbReference>
<keyword evidence="6" id="KW-1185">Reference proteome</keyword>
<reference evidence="5 6" key="1">
    <citation type="journal article" date="2022" name="bioRxiv">
        <title>Genomics of Preaxostyla Flagellates Illuminates Evolutionary Transitions and the Path Towards Mitochondrial Loss.</title>
        <authorList>
            <person name="Novak L.V.F."/>
            <person name="Treitli S.C."/>
            <person name="Pyrih J."/>
            <person name="Halakuc P."/>
            <person name="Pipaliya S.V."/>
            <person name="Vacek V."/>
            <person name="Brzon O."/>
            <person name="Soukal P."/>
            <person name="Eme L."/>
            <person name="Dacks J.B."/>
            <person name="Karnkowska A."/>
            <person name="Elias M."/>
            <person name="Hampl V."/>
        </authorList>
    </citation>
    <scope>NUCLEOTIDE SEQUENCE [LARGE SCALE GENOMIC DNA]</scope>
    <source>
        <strain evidence="5">NAU3</strain>
        <tissue evidence="5">Gut</tissue>
    </source>
</reference>
<evidence type="ECO:0000256" key="1">
    <source>
        <dbReference type="ARBA" id="ARBA00022468"/>
    </source>
</evidence>
<feature type="compositionally biased region" description="Low complexity" evidence="4">
    <location>
        <begin position="924"/>
        <end position="938"/>
    </location>
</feature>
<feature type="region of interest" description="Disordered" evidence="4">
    <location>
        <begin position="801"/>
        <end position="838"/>
    </location>
</feature>
<feature type="compositionally biased region" description="Basic and acidic residues" evidence="4">
    <location>
        <begin position="945"/>
        <end position="969"/>
    </location>
</feature>